<name>A0ABY9LGQ4_9STRE</name>
<evidence type="ECO:0000256" key="7">
    <source>
        <dbReference type="ARBA" id="ARBA00022993"/>
    </source>
</evidence>
<dbReference type="GO" id="GO:0004595">
    <property type="term" value="F:pantetheine-phosphate adenylyltransferase activity"/>
    <property type="evidence" value="ECO:0007669"/>
    <property type="project" value="UniProtKB-EC"/>
</dbReference>
<reference evidence="12" key="1">
    <citation type="submission" date="2022-10" db="EMBL/GenBank/DDBJ databases">
        <title>Streptococcus didelphis as causative of fatal infections in opossums (Didelphis albiventris).</title>
        <authorList>
            <person name="Breyer G.M."/>
            <person name="Da Silva M.E.R.J."/>
            <person name="Siqueira F.M."/>
        </authorList>
    </citation>
    <scope>NUCLEOTIDE SEQUENCE [LARGE SCALE GENOMIC DNA]</scope>
    <source>
        <strain evidence="12">LBVP101/21</strain>
    </source>
</reference>
<feature type="binding site" evidence="9">
    <location>
        <position position="43"/>
    </location>
    <ligand>
        <name>substrate</name>
    </ligand>
</feature>
<feature type="binding site" evidence="9">
    <location>
        <position position="76"/>
    </location>
    <ligand>
        <name>substrate</name>
    </ligand>
</feature>
<keyword evidence="7 9" id="KW-0173">Coenzyme A biosynthesis</keyword>
<dbReference type="EC" id="2.7.7.3" evidence="9"/>
<evidence type="ECO:0000256" key="8">
    <source>
        <dbReference type="ARBA" id="ARBA00029346"/>
    </source>
</evidence>
<evidence type="ECO:0000256" key="1">
    <source>
        <dbReference type="ARBA" id="ARBA00022490"/>
    </source>
</evidence>
<keyword evidence="1 9" id="KW-0963">Cytoplasm</keyword>
<feature type="binding site" evidence="9">
    <location>
        <begin position="126"/>
        <end position="132"/>
    </location>
    <ligand>
        <name>ATP</name>
        <dbReference type="ChEBI" id="CHEBI:30616"/>
    </ligand>
</feature>
<comment type="similarity">
    <text evidence="9">Belongs to the bacterial CoaD family.</text>
</comment>
<comment type="subcellular location">
    <subcellularLocation>
        <location evidence="9">Cytoplasm</location>
    </subcellularLocation>
</comment>
<accession>A0ABY9LGQ4</accession>
<dbReference type="Pfam" id="PF01467">
    <property type="entry name" value="CTP_transf_like"/>
    <property type="match status" value="1"/>
</dbReference>
<dbReference type="InterPro" id="IPR001980">
    <property type="entry name" value="PPAT"/>
</dbReference>
<dbReference type="NCBIfam" id="TIGR01510">
    <property type="entry name" value="coaD_prev_kdtB"/>
    <property type="match status" value="1"/>
</dbReference>
<keyword evidence="2 9" id="KW-0808">Transferase</keyword>
<evidence type="ECO:0000256" key="9">
    <source>
        <dbReference type="HAMAP-Rule" id="MF_00151"/>
    </source>
</evidence>
<dbReference type="Gene3D" id="3.40.50.620">
    <property type="entry name" value="HUPs"/>
    <property type="match status" value="1"/>
</dbReference>
<dbReference type="InterPro" id="IPR004821">
    <property type="entry name" value="Cyt_trans-like"/>
</dbReference>
<feature type="binding site" evidence="9">
    <location>
        <begin position="91"/>
        <end position="93"/>
    </location>
    <ligand>
        <name>ATP</name>
        <dbReference type="ChEBI" id="CHEBI:30616"/>
    </ligand>
</feature>
<evidence type="ECO:0000256" key="4">
    <source>
        <dbReference type="ARBA" id="ARBA00022741"/>
    </source>
</evidence>
<dbReference type="RefSeq" id="WP_018366911.1">
    <property type="nucleotide sequence ID" value="NZ_CP104407.1"/>
</dbReference>
<comment type="subunit">
    <text evidence="9">Homohexamer.</text>
</comment>
<comment type="cofactor">
    <cofactor evidence="9">
        <name>Mg(2+)</name>
        <dbReference type="ChEBI" id="CHEBI:18420"/>
    </cofactor>
</comment>
<keyword evidence="12" id="KW-1185">Reference proteome</keyword>
<dbReference type="PANTHER" id="PTHR21342:SF1">
    <property type="entry name" value="PHOSPHOPANTETHEINE ADENYLYLTRANSFERASE"/>
    <property type="match status" value="1"/>
</dbReference>
<comment type="catalytic activity">
    <reaction evidence="8 9">
        <text>(R)-4'-phosphopantetheine + ATP + H(+) = 3'-dephospho-CoA + diphosphate</text>
        <dbReference type="Rhea" id="RHEA:19801"/>
        <dbReference type="ChEBI" id="CHEBI:15378"/>
        <dbReference type="ChEBI" id="CHEBI:30616"/>
        <dbReference type="ChEBI" id="CHEBI:33019"/>
        <dbReference type="ChEBI" id="CHEBI:57328"/>
        <dbReference type="ChEBI" id="CHEBI:61723"/>
        <dbReference type="EC" id="2.7.7.3"/>
    </reaction>
</comment>
<dbReference type="InterPro" id="IPR014729">
    <property type="entry name" value="Rossmann-like_a/b/a_fold"/>
</dbReference>
<dbReference type="SUPFAM" id="SSF52374">
    <property type="entry name" value="Nucleotidylyl transferase"/>
    <property type="match status" value="1"/>
</dbReference>
<comment type="function">
    <text evidence="9">Reversibly transfers an adenylyl group from ATP to 4'-phosphopantetheine, yielding dephospho-CoA (dPCoA) and pyrophosphate.</text>
</comment>
<feature type="binding site" evidence="9">
    <location>
        <position position="11"/>
    </location>
    <ligand>
        <name>substrate</name>
    </ligand>
</feature>
<feature type="site" description="Transition state stabilizer" evidence="9">
    <location>
        <position position="19"/>
    </location>
</feature>
<proteinExistence type="inferred from homology"/>
<keyword evidence="4 9" id="KW-0547">Nucleotide-binding</keyword>
<feature type="binding site" evidence="9">
    <location>
        <position position="19"/>
    </location>
    <ligand>
        <name>ATP</name>
        <dbReference type="ChEBI" id="CHEBI:30616"/>
    </ligand>
</feature>
<evidence type="ECO:0000259" key="10">
    <source>
        <dbReference type="Pfam" id="PF01467"/>
    </source>
</evidence>
<dbReference type="EMBL" id="CP110509">
    <property type="protein sequence ID" value="WMB28042.1"/>
    <property type="molecule type" value="Genomic_DNA"/>
</dbReference>
<feature type="binding site" evidence="9">
    <location>
        <position position="101"/>
    </location>
    <ligand>
        <name>ATP</name>
        <dbReference type="ChEBI" id="CHEBI:30616"/>
    </ligand>
</feature>
<dbReference type="PANTHER" id="PTHR21342">
    <property type="entry name" value="PHOSPHOPANTETHEINE ADENYLYLTRANSFERASE"/>
    <property type="match status" value="1"/>
</dbReference>
<comment type="pathway">
    <text evidence="9">Cofactor biosynthesis; coenzyme A biosynthesis; CoA from (R)-pantothenate: step 4/5.</text>
</comment>
<feature type="binding site" evidence="9">
    <location>
        <position position="90"/>
    </location>
    <ligand>
        <name>substrate</name>
    </ligand>
</feature>
<feature type="domain" description="Cytidyltransferase-like" evidence="10">
    <location>
        <begin position="7"/>
        <end position="136"/>
    </location>
</feature>
<dbReference type="CDD" id="cd02163">
    <property type="entry name" value="PPAT"/>
    <property type="match status" value="1"/>
</dbReference>
<organism evidence="11 12">
    <name type="scientific">Streptococcus didelphis</name>
    <dbReference type="NCBI Taxonomy" id="102886"/>
    <lineage>
        <taxon>Bacteria</taxon>
        <taxon>Bacillati</taxon>
        <taxon>Bacillota</taxon>
        <taxon>Bacilli</taxon>
        <taxon>Lactobacillales</taxon>
        <taxon>Streptococcaceae</taxon>
        <taxon>Streptococcus</taxon>
    </lineage>
</organism>
<feature type="binding site" evidence="9">
    <location>
        <begin position="11"/>
        <end position="12"/>
    </location>
    <ligand>
        <name>ATP</name>
        <dbReference type="ChEBI" id="CHEBI:30616"/>
    </ligand>
</feature>
<keyword evidence="6 9" id="KW-0460">Magnesium</keyword>
<gene>
    <name evidence="9 11" type="primary">coaD</name>
    <name evidence="11" type="ORF">N1496_08885</name>
</gene>
<evidence type="ECO:0000313" key="12">
    <source>
        <dbReference type="Proteomes" id="UP001238096"/>
    </source>
</evidence>
<evidence type="ECO:0000313" key="11">
    <source>
        <dbReference type="EMBL" id="WMB28042.1"/>
    </source>
</evidence>
<evidence type="ECO:0000256" key="2">
    <source>
        <dbReference type="ARBA" id="ARBA00022679"/>
    </source>
</evidence>
<evidence type="ECO:0000256" key="6">
    <source>
        <dbReference type="ARBA" id="ARBA00022842"/>
    </source>
</evidence>
<keyword evidence="5 9" id="KW-0067">ATP-binding</keyword>
<dbReference type="NCBIfam" id="TIGR00125">
    <property type="entry name" value="cyt_tran_rel"/>
    <property type="match status" value="1"/>
</dbReference>
<evidence type="ECO:0000256" key="5">
    <source>
        <dbReference type="ARBA" id="ARBA00022840"/>
    </source>
</evidence>
<dbReference type="PRINTS" id="PR01020">
    <property type="entry name" value="LPSBIOSNTHSS"/>
</dbReference>
<dbReference type="HAMAP" id="MF_00151">
    <property type="entry name" value="PPAT_bact"/>
    <property type="match status" value="1"/>
</dbReference>
<protein>
    <recommendedName>
        <fullName evidence="9">Phosphopantetheine adenylyltransferase</fullName>
        <ecNumber evidence="9">2.7.7.3</ecNumber>
    </recommendedName>
    <alternativeName>
        <fullName evidence="9">Dephospho-CoA pyrophosphorylase</fullName>
    </alternativeName>
    <alternativeName>
        <fullName evidence="9">Pantetheine-phosphate adenylyltransferase</fullName>
        <shortName evidence="9">PPAT</shortName>
    </alternativeName>
</protein>
<dbReference type="Proteomes" id="UP001238096">
    <property type="component" value="Chromosome"/>
</dbReference>
<evidence type="ECO:0000256" key="3">
    <source>
        <dbReference type="ARBA" id="ARBA00022695"/>
    </source>
</evidence>
<sequence>MSDKIGLFTGSFDPVTNGHIDIIKRASKLFDYLYVGVFYNPNKQGFFDLETRLKMLSEVLLAFENVSAVSTQDRLAVDLARDLGVTHLVRGLRNPTDFEYESNLEYFNRRLEASIETVYFIADHSLQPISSSRVRELIHFKSSLNGLVPQPVIKQLELLNE</sequence>
<keyword evidence="3 9" id="KW-0548">Nucleotidyltransferase</keyword>